<dbReference type="InterPro" id="IPR010998">
    <property type="entry name" value="Integrase_recombinase_N"/>
</dbReference>
<sequence>MGKDLKGKELGNGLFQRKNGRYVGRYINKIGKRVEYSDTDLRKVQKWLRDSVYQDEHDLIPTKSNITVDEWFNIWINNYKKDVVSYSTYMHYKYSYKNQVSPRIGSMQILKVRPLDCQKILNEMYDNVLAFGTCTQCRITMHALFDGAVENGLISSNPVNKSVKCKQREVPERRVLTIEEQDTFLKYSEGTVYEYAYPLCLQTGLRVGELGGLKWSDIDFENKKLKVQRTLQHRTGQGFVLGKPKTKNSYRVIPLTDSAVDILEKQKCKLKELEARSKSWSDDPVFIDMVFKTDTGRPVGQSHFSSALIRIVSRIDMDRKVKEKLDECEYEPFEPIYMHCFRHTFATRAIENGMKPKSVQKLLGHSNISTTMDLYVHVTDDELQKEIQKVNISNK</sequence>
<evidence type="ECO:0000256" key="1">
    <source>
        <dbReference type="ARBA" id="ARBA00008857"/>
    </source>
</evidence>
<keyword evidence="5" id="KW-0229">DNA integration</keyword>
<dbReference type="Gene3D" id="1.10.150.130">
    <property type="match status" value="1"/>
</dbReference>
<keyword evidence="4" id="KW-0378">Hydrolase</keyword>
<dbReference type="PANTHER" id="PTHR30349">
    <property type="entry name" value="PHAGE INTEGRASE-RELATED"/>
    <property type="match status" value="1"/>
</dbReference>
<dbReference type="InterPro" id="IPR002104">
    <property type="entry name" value="Integrase_catalytic"/>
</dbReference>
<dbReference type="EMBL" id="BK015714">
    <property type="protein sequence ID" value="DAE21608.1"/>
    <property type="molecule type" value="Genomic_DNA"/>
</dbReference>
<dbReference type="InterPro" id="IPR004107">
    <property type="entry name" value="Integrase_SAM-like_N"/>
</dbReference>
<comment type="similarity">
    <text evidence="1">Belongs to the 'phage' integrase family.</text>
</comment>
<protein>
    <recommendedName>
        <fullName evidence="2">Integrase</fullName>
    </recommendedName>
</protein>
<evidence type="ECO:0000256" key="4">
    <source>
        <dbReference type="ARBA" id="ARBA00022801"/>
    </source>
</evidence>
<evidence type="ECO:0000256" key="7">
    <source>
        <dbReference type="ARBA" id="ARBA00023172"/>
    </source>
</evidence>
<dbReference type="GO" id="GO:0044826">
    <property type="term" value="P:viral genome integration into host DNA"/>
    <property type="evidence" value="ECO:0007669"/>
    <property type="project" value="UniProtKB-KW"/>
</dbReference>
<keyword evidence="7" id="KW-0233">DNA recombination</keyword>
<evidence type="ECO:0000259" key="9">
    <source>
        <dbReference type="PROSITE" id="PS51898"/>
    </source>
</evidence>
<dbReference type="GO" id="GO:0015074">
    <property type="term" value="P:DNA integration"/>
    <property type="evidence" value="ECO:0007669"/>
    <property type="project" value="UniProtKB-KW"/>
</dbReference>
<dbReference type="CDD" id="cd01189">
    <property type="entry name" value="INT_ICEBs1_C_like"/>
    <property type="match status" value="1"/>
</dbReference>
<organism evidence="10">
    <name type="scientific">Siphoviridae sp. ct4be24</name>
    <dbReference type="NCBI Taxonomy" id="2826289"/>
    <lineage>
        <taxon>Viruses</taxon>
        <taxon>Duplodnaviria</taxon>
        <taxon>Heunggongvirae</taxon>
        <taxon>Uroviricota</taxon>
        <taxon>Caudoviricetes</taxon>
    </lineage>
</organism>
<keyword evidence="8" id="KW-1160">Virus entry into host cell</keyword>
<feature type="domain" description="Tyr recombinase" evidence="9">
    <location>
        <begin position="171"/>
        <end position="388"/>
    </location>
</feature>
<dbReference type="InterPro" id="IPR013762">
    <property type="entry name" value="Integrase-like_cat_sf"/>
</dbReference>
<accession>A0A8S5QRA9</accession>
<evidence type="ECO:0000256" key="6">
    <source>
        <dbReference type="ARBA" id="ARBA00023125"/>
    </source>
</evidence>
<dbReference type="Pfam" id="PF14659">
    <property type="entry name" value="Phage_int_SAM_3"/>
    <property type="match status" value="1"/>
</dbReference>
<dbReference type="GO" id="GO:0003677">
    <property type="term" value="F:DNA binding"/>
    <property type="evidence" value="ECO:0007669"/>
    <property type="project" value="UniProtKB-KW"/>
</dbReference>
<proteinExistence type="inferred from homology"/>
<name>A0A8S5QRA9_9CAUD</name>
<dbReference type="Pfam" id="PF00589">
    <property type="entry name" value="Phage_integrase"/>
    <property type="match status" value="1"/>
</dbReference>
<dbReference type="PROSITE" id="PS51898">
    <property type="entry name" value="TYR_RECOMBINASE"/>
    <property type="match status" value="1"/>
</dbReference>
<dbReference type="Gene3D" id="3.30.160.60">
    <property type="entry name" value="Classic Zinc Finger"/>
    <property type="match status" value="1"/>
</dbReference>
<evidence type="ECO:0000256" key="3">
    <source>
        <dbReference type="ARBA" id="ARBA00022679"/>
    </source>
</evidence>
<dbReference type="GO" id="GO:0016787">
    <property type="term" value="F:hydrolase activity"/>
    <property type="evidence" value="ECO:0007669"/>
    <property type="project" value="UniProtKB-KW"/>
</dbReference>
<keyword evidence="3" id="KW-0808">Transferase</keyword>
<dbReference type="InterPro" id="IPR011010">
    <property type="entry name" value="DNA_brk_join_enz"/>
</dbReference>
<evidence type="ECO:0000256" key="5">
    <source>
        <dbReference type="ARBA" id="ARBA00022908"/>
    </source>
</evidence>
<dbReference type="GO" id="GO:0075713">
    <property type="term" value="P:establishment of integrated proviral latency"/>
    <property type="evidence" value="ECO:0007669"/>
    <property type="project" value="UniProtKB-KW"/>
</dbReference>
<dbReference type="SUPFAM" id="SSF56349">
    <property type="entry name" value="DNA breaking-rejoining enzymes"/>
    <property type="match status" value="1"/>
</dbReference>
<keyword evidence="8" id="KW-1179">Viral genome integration</keyword>
<dbReference type="PANTHER" id="PTHR30349:SF64">
    <property type="entry name" value="PROPHAGE INTEGRASE INTD-RELATED"/>
    <property type="match status" value="1"/>
</dbReference>
<evidence type="ECO:0000256" key="8">
    <source>
        <dbReference type="ARBA" id="ARBA00023195"/>
    </source>
</evidence>
<dbReference type="InterPro" id="IPR050090">
    <property type="entry name" value="Tyrosine_recombinase_XerCD"/>
</dbReference>
<reference evidence="10" key="1">
    <citation type="journal article" date="2021" name="Proc. Natl. Acad. Sci. U.S.A.">
        <title>A Catalog of Tens of Thousands of Viruses from Human Metagenomes Reveals Hidden Associations with Chronic Diseases.</title>
        <authorList>
            <person name="Tisza M.J."/>
            <person name="Buck C.B."/>
        </authorList>
    </citation>
    <scope>NUCLEOTIDE SEQUENCE</scope>
    <source>
        <strain evidence="10">Ct4be24</strain>
    </source>
</reference>
<keyword evidence="6" id="KW-0238">DNA-binding</keyword>
<evidence type="ECO:0000256" key="2">
    <source>
        <dbReference type="ARBA" id="ARBA00016082"/>
    </source>
</evidence>
<dbReference type="GO" id="GO:0006310">
    <property type="term" value="P:DNA recombination"/>
    <property type="evidence" value="ECO:0007669"/>
    <property type="project" value="UniProtKB-KW"/>
</dbReference>
<evidence type="ECO:0000313" key="10">
    <source>
        <dbReference type="EMBL" id="DAE21608.1"/>
    </source>
</evidence>
<dbReference type="GO" id="GO:0016740">
    <property type="term" value="F:transferase activity"/>
    <property type="evidence" value="ECO:0007669"/>
    <property type="project" value="UniProtKB-KW"/>
</dbReference>
<dbReference type="Gene3D" id="1.10.443.10">
    <property type="entry name" value="Intergrase catalytic core"/>
    <property type="match status" value="1"/>
</dbReference>